<evidence type="ECO:0000313" key="4">
    <source>
        <dbReference type="EMBL" id="MQY07041.1"/>
    </source>
</evidence>
<gene>
    <name evidence="4" type="primary">aftD</name>
    <name evidence="4" type="ORF">ACRB68_51380</name>
</gene>
<dbReference type="OrthoDB" id="5242711at2"/>
<dbReference type="SUPFAM" id="SSF49785">
    <property type="entry name" value="Galactose-binding domain-like"/>
    <property type="match status" value="2"/>
</dbReference>
<dbReference type="Pfam" id="PF24607">
    <property type="entry name" value="CBM_AftD"/>
    <property type="match status" value="1"/>
</dbReference>
<comment type="caution">
    <text evidence="4">The sequence shown here is derived from an EMBL/GenBank/DDBJ whole genome shotgun (WGS) entry which is preliminary data.</text>
</comment>
<sequence>MKDEHAPARPQWWRGEGAAVAACCLALTVLAFVTAPGRILSDTKLDMPVNPGGFLARAVHLWDPSAHFGQLQNQAYGYLFPMGPFYWLGHAVGLPAWITQRLWLSLVLCAAFAGLARLARAMGVGGPRSRLLGALVYALAPRAQELVGINSSEFLPAAVLPWIMLPLVRGANEGSPRRAAALSALAAVACGGINGGAELSVLVVPLLYLLTRPGGPRKRRLLAWWLPCMGAAVFWWFVPLLFMGSLTFPFIDYVENAATTTGTTSLLEILRGTSNWVGHLTVNGASWWPAGHALSTAAWLVAVTALVAGLGAAGLCLPGLRERRFLLISLLAGVAIVSTGHAGQLENPLAGGMRTLLDSTLVAFRNIHKFDALVRLPLAFGMAHLVTVWARRGPAAARRPGRLAIALPLLAVAAVALSVLPAVRPGFAAQGTFTALPAHWRQAAAWLDRNAGDNTTLVVPGARFGEYQWGRSMDEPLQPLLASKWAARQVVPGGSAGLARLMEAIDDRFATGRGSAGLATVLARMGVRYLLVRNDLDRAAAEGAWPARVHEALQDMPGVRRVAEFGGHAGFPLNADATTAIDQPYRQVEIYEVPDVGAGVSLLSERRPLRVFGGPESMIDLADQGLLDARRPVFFNDDPAPSRDAEVVVTDSLRRRDVNFSDLRGGASPTFAEGDRPSSRSKVKDYLDPAWQPYASTARITGLASVTASSAASDAVALPGGTAADLPFAAVDGDPGTQWKSAGLRGPVGEWLRLGFARPLDPGRLRVTFGNGALLGPPVTEVAVETAAGTLRQNVQPTGAPQTLRVPPGRTDWLRLRVTGVAGGAGDGMGNQVAISELSVPGMPAAGRTIVASPGRRDAGPATVLLSGQSGTTAPCMRGSRTWACSPYLAARGEDRSDFDRTFTLPAAENVRLSGTAVLTDQATVDRYTSFGKVRTAGSAPYVQHPAVSARSAFDGDPATTWLSAAGDTAPWLSIDFGRTVRLSKLTFRYPQETGPAPNLQVTVSGADGDRSGVVGPDGVFRFAPMTTGRLTIRFAVQRGPVQITDIAVPGVRPLGPPPALRIRTMCGAGPSVVLGDGRRVLTRLSGGTVADLLRGAPVPYEACRTVPLPAGAQRVRVGRDDPFRITSMMLRPRGLRPAQVPGAGDLAATRWTPEQRTVRVDTGAAALLTVNENLNPGWHATAGGAELRALRVDGWRQAWIVPAGTQGTVELRYTPDRWYRLVLVAGLLLIVVLVLLAASPGSGAVRDGGPGRGAPAWTRWLLPLFAGFWVAGPAGLLVIGGVCGVAYYRARRQDQDPYRPPARPVWAVLPAVAAAFSSIAASTVLSGQGTLTDLLADAVPQACCLLLLARLSWELVKPEPRVAGGGPVRFADLEADEIRLRFQSPTRPAGH</sequence>
<keyword evidence="4" id="KW-0328">Glycosyltransferase</keyword>
<dbReference type="InterPro" id="IPR021798">
    <property type="entry name" value="AftD_N"/>
</dbReference>
<evidence type="ECO:0000256" key="1">
    <source>
        <dbReference type="SAM" id="Phobius"/>
    </source>
</evidence>
<proteinExistence type="predicted"/>
<reference evidence="4 5" key="1">
    <citation type="submission" date="2019-10" db="EMBL/GenBank/DDBJ databases">
        <title>Actinomadura rubteroloni sp. nov. and Actinomadura macrotermitis sp. nov., isolated from the gut of fungus growing-termite Macrotermes natalensis.</title>
        <authorList>
            <person name="Benndorf R."/>
            <person name="Martin K."/>
            <person name="Kuefner M."/>
            <person name="De Beer W."/>
            <person name="Kaster A.-K."/>
            <person name="Vollmers J."/>
            <person name="Poulsen M."/>
            <person name="Beemelmanns C."/>
        </authorList>
    </citation>
    <scope>NUCLEOTIDE SEQUENCE [LARGE SCALE GENOMIC DNA]</scope>
    <source>
        <strain evidence="4 5">RB68</strain>
    </source>
</reference>
<feature type="transmembrane region" description="Helical" evidence="1">
    <location>
        <begin position="1308"/>
        <end position="1326"/>
    </location>
</feature>
<evidence type="ECO:0000313" key="5">
    <source>
        <dbReference type="Proteomes" id="UP000487268"/>
    </source>
</evidence>
<feature type="transmembrane region" description="Helical" evidence="1">
    <location>
        <begin position="403"/>
        <end position="423"/>
    </location>
</feature>
<feature type="transmembrane region" description="Helical" evidence="1">
    <location>
        <begin position="102"/>
        <end position="125"/>
    </location>
</feature>
<organism evidence="4 5">
    <name type="scientific">Actinomadura macrotermitis</name>
    <dbReference type="NCBI Taxonomy" id="2585200"/>
    <lineage>
        <taxon>Bacteria</taxon>
        <taxon>Bacillati</taxon>
        <taxon>Actinomycetota</taxon>
        <taxon>Actinomycetes</taxon>
        <taxon>Streptosporangiales</taxon>
        <taxon>Thermomonosporaceae</taxon>
        <taxon>Actinomadura</taxon>
    </lineage>
</organism>
<feature type="transmembrane region" description="Helical" evidence="1">
    <location>
        <begin position="222"/>
        <end position="242"/>
    </location>
</feature>
<keyword evidence="4" id="KW-0808">Transferase</keyword>
<evidence type="ECO:0000259" key="3">
    <source>
        <dbReference type="Pfam" id="PF24607"/>
    </source>
</evidence>
<feature type="transmembrane region" description="Helical" evidence="1">
    <location>
        <begin position="325"/>
        <end position="343"/>
    </location>
</feature>
<keyword evidence="1" id="KW-1133">Transmembrane helix</keyword>
<feature type="transmembrane region" description="Helical" evidence="1">
    <location>
        <begin position="184"/>
        <end position="210"/>
    </location>
</feature>
<evidence type="ECO:0000259" key="2">
    <source>
        <dbReference type="Pfam" id="PF11847"/>
    </source>
</evidence>
<dbReference type="Pfam" id="PF11847">
    <property type="entry name" value="GT-C_AftD"/>
    <property type="match status" value="1"/>
</dbReference>
<keyword evidence="1" id="KW-0472">Membrane</keyword>
<feature type="domain" description="Alpha-(1-&gt;3)-arabinofuranosyltransferase N-terminal GT-C" evidence="2">
    <location>
        <begin position="27"/>
        <end position="682"/>
    </location>
</feature>
<feature type="domain" description="Arabinofuranosyltransferase D third carbohydrate binding module" evidence="3">
    <location>
        <begin position="934"/>
        <end position="1040"/>
    </location>
</feature>
<dbReference type="EC" id="2.4.2.47" evidence="4"/>
<feature type="transmembrane region" description="Helical" evidence="1">
    <location>
        <begin position="1261"/>
        <end position="1288"/>
    </location>
</feature>
<protein>
    <submittedName>
        <fullName evidence="4">Alpha-(1-&gt;3)-arabinofuranosyltransferase</fullName>
        <ecNumber evidence="4">2.4.2.47</ecNumber>
    </submittedName>
</protein>
<dbReference type="InterPro" id="IPR008979">
    <property type="entry name" value="Galactose-bd-like_sf"/>
</dbReference>
<dbReference type="EMBL" id="WEGH01000003">
    <property type="protein sequence ID" value="MQY07041.1"/>
    <property type="molecule type" value="Genomic_DNA"/>
</dbReference>
<dbReference type="RefSeq" id="WP_153536637.1">
    <property type="nucleotide sequence ID" value="NZ_WEGH01000003.1"/>
</dbReference>
<feature type="transmembrane region" description="Helical" evidence="1">
    <location>
        <begin position="372"/>
        <end position="391"/>
    </location>
</feature>
<dbReference type="InterPro" id="IPR056997">
    <property type="entry name" value="CBM_AftD"/>
</dbReference>
<keyword evidence="1" id="KW-0812">Transmembrane</keyword>
<dbReference type="Proteomes" id="UP000487268">
    <property type="component" value="Unassembled WGS sequence"/>
</dbReference>
<name>A0A7K0C0Q3_9ACTN</name>
<accession>A0A7K0C0Q3</accession>
<dbReference type="Gene3D" id="2.60.120.260">
    <property type="entry name" value="Galactose-binding domain-like"/>
    <property type="match status" value="2"/>
</dbReference>
<keyword evidence="5" id="KW-1185">Reference proteome</keyword>
<feature type="transmembrane region" description="Helical" evidence="1">
    <location>
        <begin position="1219"/>
        <end position="1240"/>
    </location>
</feature>
<feature type="transmembrane region" description="Helical" evidence="1">
    <location>
        <begin position="297"/>
        <end position="318"/>
    </location>
</feature>
<dbReference type="GO" id="GO:0016757">
    <property type="term" value="F:glycosyltransferase activity"/>
    <property type="evidence" value="ECO:0007669"/>
    <property type="project" value="UniProtKB-KW"/>
</dbReference>